<dbReference type="Gene3D" id="3.40.50.300">
    <property type="entry name" value="P-loop containing nucleotide triphosphate hydrolases"/>
    <property type="match status" value="1"/>
</dbReference>
<keyword evidence="10" id="KW-1185">Reference proteome</keyword>
<dbReference type="CDD" id="cd02021">
    <property type="entry name" value="GntK"/>
    <property type="match status" value="1"/>
</dbReference>
<name>A0ABW2APU7_9MICO</name>
<dbReference type="SUPFAM" id="SSF52540">
    <property type="entry name" value="P-loop containing nucleoside triphosphate hydrolases"/>
    <property type="match status" value="1"/>
</dbReference>
<evidence type="ECO:0000256" key="6">
    <source>
        <dbReference type="ARBA" id="ARBA00022777"/>
    </source>
</evidence>
<accession>A0ABW2APU7</accession>
<gene>
    <name evidence="9" type="ORF">ACFQBT_02225</name>
</gene>
<keyword evidence="6" id="KW-0418">Kinase</keyword>
<reference evidence="10" key="1">
    <citation type="journal article" date="2019" name="Int. J. Syst. Evol. Microbiol.">
        <title>The Global Catalogue of Microorganisms (GCM) 10K type strain sequencing project: providing services to taxonomists for standard genome sequencing and annotation.</title>
        <authorList>
            <consortium name="The Broad Institute Genomics Platform"/>
            <consortium name="The Broad Institute Genome Sequencing Center for Infectious Disease"/>
            <person name="Wu L."/>
            <person name="Ma J."/>
        </authorList>
    </citation>
    <scope>NUCLEOTIDE SEQUENCE [LARGE SCALE GENOMIC DNA]</scope>
    <source>
        <strain evidence="10">NBRC 106593</strain>
    </source>
</reference>
<evidence type="ECO:0000256" key="7">
    <source>
        <dbReference type="ARBA" id="ARBA00022840"/>
    </source>
</evidence>
<dbReference type="PANTHER" id="PTHR43442">
    <property type="entry name" value="GLUCONOKINASE-RELATED"/>
    <property type="match status" value="1"/>
</dbReference>
<organism evidence="9 10">
    <name type="scientific">Branchiibius cervicis</name>
    <dbReference type="NCBI Taxonomy" id="908252"/>
    <lineage>
        <taxon>Bacteria</taxon>
        <taxon>Bacillati</taxon>
        <taxon>Actinomycetota</taxon>
        <taxon>Actinomycetes</taxon>
        <taxon>Micrococcales</taxon>
        <taxon>Dermacoccaceae</taxon>
        <taxon>Branchiibius</taxon>
    </lineage>
</organism>
<sequence length="116" mass="12363">MDAVGAWISAHEVRGDSAVITCSALKRSYRDRLRAGRSGVRFLMLTVPVEELRRRVAHRPGHFMPASLLASQLETLEPLQPDEDGIVVDASGDPDAVLAAALSALGLSSATQADRA</sequence>
<keyword evidence="7" id="KW-0067">ATP-binding</keyword>
<proteinExistence type="inferred from homology"/>
<protein>
    <recommendedName>
        <fullName evidence="3">gluconokinase</fullName>
        <ecNumber evidence="3">2.7.1.12</ecNumber>
    </recommendedName>
</protein>
<evidence type="ECO:0000256" key="4">
    <source>
        <dbReference type="ARBA" id="ARBA00022679"/>
    </source>
</evidence>
<dbReference type="PANTHER" id="PTHR43442:SF3">
    <property type="entry name" value="GLUCONOKINASE-RELATED"/>
    <property type="match status" value="1"/>
</dbReference>
<keyword evidence="5" id="KW-0547">Nucleotide-binding</keyword>
<keyword evidence="4" id="KW-0808">Transferase</keyword>
<comment type="catalytic activity">
    <reaction evidence="8">
        <text>D-gluconate + ATP = 6-phospho-D-gluconate + ADP + H(+)</text>
        <dbReference type="Rhea" id="RHEA:19433"/>
        <dbReference type="ChEBI" id="CHEBI:15378"/>
        <dbReference type="ChEBI" id="CHEBI:18391"/>
        <dbReference type="ChEBI" id="CHEBI:30616"/>
        <dbReference type="ChEBI" id="CHEBI:58759"/>
        <dbReference type="ChEBI" id="CHEBI:456216"/>
        <dbReference type="EC" id="2.7.1.12"/>
    </reaction>
</comment>
<dbReference type="EC" id="2.7.1.12" evidence="3"/>
<evidence type="ECO:0000313" key="10">
    <source>
        <dbReference type="Proteomes" id="UP001596356"/>
    </source>
</evidence>
<dbReference type="RefSeq" id="WP_377820198.1">
    <property type="nucleotide sequence ID" value="NZ_JBHSWJ010000002.1"/>
</dbReference>
<evidence type="ECO:0000256" key="8">
    <source>
        <dbReference type="ARBA" id="ARBA00048090"/>
    </source>
</evidence>
<comment type="similarity">
    <text evidence="2">Belongs to the gluconokinase GntK/GntV family.</text>
</comment>
<evidence type="ECO:0000256" key="5">
    <source>
        <dbReference type="ARBA" id="ARBA00022741"/>
    </source>
</evidence>
<dbReference type="EMBL" id="JBHSWJ010000002">
    <property type="protein sequence ID" value="MFC6712729.1"/>
    <property type="molecule type" value="Genomic_DNA"/>
</dbReference>
<comment type="pathway">
    <text evidence="1">Carbohydrate acid metabolism.</text>
</comment>
<evidence type="ECO:0000313" key="9">
    <source>
        <dbReference type="EMBL" id="MFC6712729.1"/>
    </source>
</evidence>
<comment type="caution">
    <text evidence="9">The sequence shown here is derived from an EMBL/GenBank/DDBJ whole genome shotgun (WGS) entry which is preliminary data.</text>
</comment>
<evidence type="ECO:0000256" key="3">
    <source>
        <dbReference type="ARBA" id="ARBA00012054"/>
    </source>
</evidence>
<dbReference type="InterPro" id="IPR027417">
    <property type="entry name" value="P-loop_NTPase"/>
</dbReference>
<evidence type="ECO:0000256" key="2">
    <source>
        <dbReference type="ARBA" id="ARBA00008420"/>
    </source>
</evidence>
<dbReference type="Proteomes" id="UP001596356">
    <property type="component" value="Unassembled WGS sequence"/>
</dbReference>
<evidence type="ECO:0000256" key="1">
    <source>
        <dbReference type="ARBA" id="ARBA00004761"/>
    </source>
</evidence>
<dbReference type="InterPro" id="IPR006001">
    <property type="entry name" value="Therm_gnt_kin"/>
</dbReference>